<dbReference type="EMBL" id="CM017707">
    <property type="protein sequence ID" value="TYG61679.1"/>
    <property type="molecule type" value="Genomic_DNA"/>
</dbReference>
<feature type="region of interest" description="Disordered" evidence="1">
    <location>
        <begin position="207"/>
        <end position="360"/>
    </location>
</feature>
<organism evidence="2 3">
    <name type="scientific">Gossypium darwinii</name>
    <name type="common">Darwin's cotton</name>
    <name type="synonym">Gossypium barbadense var. darwinii</name>
    <dbReference type="NCBI Taxonomy" id="34276"/>
    <lineage>
        <taxon>Eukaryota</taxon>
        <taxon>Viridiplantae</taxon>
        <taxon>Streptophyta</taxon>
        <taxon>Embryophyta</taxon>
        <taxon>Tracheophyta</taxon>
        <taxon>Spermatophyta</taxon>
        <taxon>Magnoliopsida</taxon>
        <taxon>eudicotyledons</taxon>
        <taxon>Gunneridae</taxon>
        <taxon>Pentapetalae</taxon>
        <taxon>rosids</taxon>
        <taxon>malvids</taxon>
        <taxon>Malvales</taxon>
        <taxon>Malvaceae</taxon>
        <taxon>Malvoideae</taxon>
        <taxon>Gossypium</taxon>
    </lineage>
</organism>
<dbReference type="PANTHER" id="PTHR31152:SF10">
    <property type="entry name" value="ENHANCER OF AG-4 PROTEIN 2-LIKE"/>
    <property type="match status" value="1"/>
</dbReference>
<dbReference type="PANTHER" id="PTHR31152">
    <property type="entry name" value="PLAC8 FAMILY PROTEIN"/>
    <property type="match status" value="1"/>
</dbReference>
<feature type="compositionally biased region" description="Pro residues" evidence="1">
    <location>
        <begin position="339"/>
        <end position="351"/>
    </location>
</feature>
<dbReference type="Proteomes" id="UP000323506">
    <property type="component" value="Chromosome D07"/>
</dbReference>
<feature type="compositionally biased region" description="Pro residues" evidence="1">
    <location>
        <begin position="214"/>
        <end position="258"/>
    </location>
</feature>
<gene>
    <name evidence="2" type="ORF">ES288_D07G168700v1</name>
</gene>
<reference evidence="2 3" key="1">
    <citation type="submission" date="2019-06" db="EMBL/GenBank/DDBJ databases">
        <title>WGS assembly of Gossypium darwinii.</title>
        <authorList>
            <person name="Chen Z.J."/>
            <person name="Sreedasyam A."/>
            <person name="Ando A."/>
            <person name="Song Q."/>
            <person name="De L."/>
            <person name="Hulse-Kemp A."/>
            <person name="Ding M."/>
            <person name="Ye W."/>
            <person name="Kirkbride R."/>
            <person name="Jenkins J."/>
            <person name="Plott C."/>
            <person name="Lovell J."/>
            <person name="Lin Y.-M."/>
            <person name="Vaughn R."/>
            <person name="Liu B."/>
            <person name="Li W."/>
            <person name="Simpson S."/>
            <person name="Scheffler B."/>
            <person name="Saski C."/>
            <person name="Grover C."/>
            <person name="Hu G."/>
            <person name="Conover J."/>
            <person name="Carlson J."/>
            <person name="Shu S."/>
            <person name="Boston L."/>
            <person name="Williams M."/>
            <person name="Peterson D."/>
            <person name="Mcgee K."/>
            <person name="Jones D."/>
            <person name="Wendel J."/>
            <person name="Stelly D."/>
            <person name="Grimwood J."/>
            <person name="Schmutz J."/>
        </authorList>
    </citation>
    <scope>NUCLEOTIDE SEQUENCE [LARGE SCALE GENOMIC DNA]</scope>
    <source>
        <strain evidence="2">1808015.09</strain>
    </source>
</reference>
<keyword evidence="3" id="KW-1185">Reference proteome</keyword>
<evidence type="ECO:0000313" key="3">
    <source>
        <dbReference type="Proteomes" id="UP000323506"/>
    </source>
</evidence>
<evidence type="ECO:0000313" key="2">
    <source>
        <dbReference type="EMBL" id="TYG61679.1"/>
    </source>
</evidence>
<evidence type="ECO:0000256" key="1">
    <source>
        <dbReference type="SAM" id="MobiDB-lite"/>
    </source>
</evidence>
<name>A0A5D2BX91_GOSDA</name>
<accession>A0A5D2BX91</accession>
<protein>
    <submittedName>
        <fullName evidence="2">Uncharacterized protein</fullName>
    </submittedName>
</protein>
<sequence length="360" mass="39607">MGMGIGERAERLAVRKNYMTLWQTSLMDTMKTDCGYCLLASCCPNCISFALRKRALHNEMSRYQCCAGYMPCSGKCQENKCPTFCLCMEVSCCFSSSVQSTRYLIQDEYNIKTTKCDNCLIAFMVILAEIACICRLVACLTGNSDLEDLAELLTCISDLVYCTVCACMQTQHKLELDHRHSIPWGAPGVMMVPAVQEMSRFDQAVPPTVRQPLGLPPGQLPPVQQPLLPPGQYPPGQYPPGQYPPGQYPPGQYPPGQYPPAQQQGQWHQQQPPYGYAYPPPYMPAYPANPQQSPPPGYAASGHPLPPPGYYPPAGQGPDYYPPGCPPPPQHFPSDEHPQNPPLSPPPPPAQAPTKPKDSM</sequence>
<feature type="compositionally biased region" description="Low complexity" evidence="1">
    <location>
        <begin position="259"/>
        <end position="277"/>
    </location>
</feature>
<dbReference type="AlphaFoldDB" id="A0A5D2BX91"/>
<proteinExistence type="predicted"/>
<feature type="compositionally biased region" description="Pro residues" evidence="1">
    <location>
        <begin position="320"/>
        <end position="331"/>
    </location>
</feature>